<dbReference type="InterPro" id="IPR014284">
    <property type="entry name" value="RNA_pol_sigma-70_dom"/>
</dbReference>
<keyword evidence="4" id="KW-0238">DNA-binding</keyword>
<dbReference type="Proteomes" id="UP000189933">
    <property type="component" value="Unassembled WGS sequence"/>
</dbReference>
<evidence type="ECO:0000313" key="8">
    <source>
        <dbReference type="EMBL" id="SJZ51691.1"/>
    </source>
</evidence>
<dbReference type="OrthoDB" id="9784984at2"/>
<evidence type="ECO:0000259" key="7">
    <source>
        <dbReference type="Pfam" id="PF08281"/>
    </source>
</evidence>
<dbReference type="PANTHER" id="PTHR43133:SF8">
    <property type="entry name" value="RNA POLYMERASE SIGMA FACTOR HI_1459-RELATED"/>
    <property type="match status" value="1"/>
</dbReference>
<dbReference type="GO" id="GO:0003677">
    <property type="term" value="F:DNA binding"/>
    <property type="evidence" value="ECO:0007669"/>
    <property type="project" value="UniProtKB-KW"/>
</dbReference>
<reference evidence="9" key="1">
    <citation type="submission" date="2017-02" db="EMBL/GenBank/DDBJ databases">
        <authorList>
            <person name="Varghese N."/>
            <person name="Submissions S."/>
        </authorList>
    </citation>
    <scope>NUCLEOTIDE SEQUENCE [LARGE SCALE GENOMIC DNA]</scope>
    <source>
        <strain evidence="9">DSM 16521</strain>
    </source>
</reference>
<dbReference type="NCBIfam" id="TIGR02937">
    <property type="entry name" value="sigma70-ECF"/>
    <property type="match status" value="1"/>
</dbReference>
<evidence type="ECO:0000256" key="3">
    <source>
        <dbReference type="ARBA" id="ARBA00023082"/>
    </source>
</evidence>
<dbReference type="CDD" id="cd06171">
    <property type="entry name" value="Sigma70_r4"/>
    <property type="match status" value="1"/>
</dbReference>
<organism evidence="8 9">
    <name type="scientific">Carboxydocella sporoproducens DSM 16521</name>
    <dbReference type="NCBI Taxonomy" id="1121270"/>
    <lineage>
        <taxon>Bacteria</taxon>
        <taxon>Bacillati</taxon>
        <taxon>Bacillota</taxon>
        <taxon>Clostridia</taxon>
        <taxon>Eubacteriales</taxon>
        <taxon>Clostridiales Family XVI. Incertae Sedis</taxon>
        <taxon>Carboxydocella</taxon>
    </lineage>
</organism>
<keyword evidence="9" id="KW-1185">Reference proteome</keyword>
<dbReference type="InterPro" id="IPR007627">
    <property type="entry name" value="RNA_pol_sigma70_r2"/>
</dbReference>
<feature type="domain" description="RNA polymerase sigma factor 70 region 4 type 2" evidence="7">
    <location>
        <begin position="110"/>
        <end position="162"/>
    </location>
</feature>
<comment type="similarity">
    <text evidence="1">Belongs to the sigma-70 factor family. ECF subfamily.</text>
</comment>
<proteinExistence type="inferred from homology"/>
<protein>
    <submittedName>
        <fullName evidence="8">RNA polymerase sigma-70 factor, ECF subfamily</fullName>
    </submittedName>
</protein>
<keyword evidence="2" id="KW-0805">Transcription regulation</keyword>
<dbReference type="RefSeq" id="WP_078664262.1">
    <property type="nucleotide sequence ID" value="NZ_FUXM01000001.1"/>
</dbReference>
<dbReference type="Pfam" id="PF04542">
    <property type="entry name" value="Sigma70_r2"/>
    <property type="match status" value="1"/>
</dbReference>
<dbReference type="EMBL" id="FUXM01000001">
    <property type="protein sequence ID" value="SJZ51691.1"/>
    <property type="molecule type" value="Genomic_DNA"/>
</dbReference>
<gene>
    <name evidence="8" type="ORF">SAMN02745885_00109</name>
</gene>
<evidence type="ECO:0000259" key="6">
    <source>
        <dbReference type="Pfam" id="PF04542"/>
    </source>
</evidence>
<dbReference type="InterPro" id="IPR039425">
    <property type="entry name" value="RNA_pol_sigma-70-like"/>
</dbReference>
<evidence type="ECO:0000256" key="4">
    <source>
        <dbReference type="ARBA" id="ARBA00023125"/>
    </source>
</evidence>
<accession>A0A1T4LAR4</accession>
<dbReference type="InterPro" id="IPR036388">
    <property type="entry name" value="WH-like_DNA-bd_sf"/>
</dbReference>
<name>A0A1T4LAR4_9FIRM</name>
<evidence type="ECO:0000313" key="9">
    <source>
        <dbReference type="Proteomes" id="UP000189933"/>
    </source>
</evidence>
<keyword evidence="3" id="KW-0731">Sigma factor</keyword>
<evidence type="ECO:0000256" key="2">
    <source>
        <dbReference type="ARBA" id="ARBA00023015"/>
    </source>
</evidence>
<dbReference type="InterPro" id="IPR013325">
    <property type="entry name" value="RNA_pol_sigma_r2"/>
</dbReference>
<feature type="domain" description="RNA polymerase sigma-70 region 2" evidence="6">
    <location>
        <begin position="21"/>
        <end position="88"/>
    </location>
</feature>
<dbReference type="SUPFAM" id="SSF88946">
    <property type="entry name" value="Sigma2 domain of RNA polymerase sigma factors"/>
    <property type="match status" value="1"/>
</dbReference>
<sequence length="176" mass="20683">MELAELLARSQKGDKEAFARLAEHYQPYVWRVAWRLMGNREDAEDLAQEIWLKVFLQLPGFKGEAAFTTWLYRVAANTCKDALRRRSRQQETAWEEEIAVTVREDIEGELEVQQLLNQLPPEQRLILIYRDVQGFSYEEIAAILRINPGTVKSRLARARQNLRQLWLSARERGREL</sequence>
<dbReference type="Gene3D" id="1.10.10.10">
    <property type="entry name" value="Winged helix-like DNA-binding domain superfamily/Winged helix DNA-binding domain"/>
    <property type="match status" value="1"/>
</dbReference>
<dbReference type="InterPro" id="IPR013249">
    <property type="entry name" value="RNA_pol_sigma70_r4_t2"/>
</dbReference>
<dbReference type="GO" id="GO:0016987">
    <property type="term" value="F:sigma factor activity"/>
    <property type="evidence" value="ECO:0007669"/>
    <property type="project" value="UniProtKB-KW"/>
</dbReference>
<evidence type="ECO:0000256" key="5">
    <source>
        <dbReference type="ARBA" id="ARBA00023163"/>
    </source>
</evidence>
<evidence type="ECO:0000256" key="1">
    <source>
        <dbReference type="ARBA" id="ARBA00010641"/>
    </source>
</evidence>
<dbReference type="AlphaFoldDB" id="A0A1T4LAR4"/>
<dbReference type="SUPFAM" id="SSF88659">
    <property type="entry name" value="Sigma3 and sigma4 domains of RNA polymerase sigma factors"/>
    <property type="match status" value="1"/>
</dbReference>
<dbReference type="Gene3D" id="1.10.1740.10">
    <property type="match status" value="1"/>
</dbReference>
<dbReference type="GO" id="GO:0006352">
    <property type="term" value="P:DNA-templated transcription initiation"/>
    <property type="evidence" value="ECO:0007669"/>
    <property type="project" value="InterPro"/>
</dbReference>
<dbReference type="InterPro" id="IPR013324">
    <property type="entry name" value="RNA_pol_sigma_r3/r4-like"/>
</dbReference>
<keyword evidence="5" id="KW-0804">Transcription</keyword>
<dbReference type="PANTHER" id="PTHR43133">
    <property type="entry name" value="RNA POLYMERASE ECF-TYPE SIGMA FACTO"/>
    <property type="match status" value="1"/>
</dbReference>
<dbReference type="Pfam" id="PF08281">
    <property type="entry name" value="Sigma70_r4_2"/>
    <property type="match status" value="1"/>
</dbReference>